<gene>
    <name evidence="1" type="ORF">HMPREF1979_01150</name>
</gene>
<sequence>MRTSTSIDVTNGIDTPRIRPLDGQEIKKWATVTLYKEQAIADR</sequence>
<evidence type="ECO:0000313" key="1">
    <source>
        <dbReference type="EMBL" id="ERH24647.1"/>
    </source>
</evidence>
<dbReference type="HOGENOM" id="CLU_3228469_0_0_11"/>
<reference evidence="1 2" key="1">
    <citation type="submission" date="2013-08" db="EMBL/GenBank/DDBJ databases">
        <authorList>
            <person name="Weinstock G."/>
            <person name="Sodergren E."/>
            <person name="Wylie T."/>
            <person name="Fulton L."/>
            <person name="Fulton R."/>
            <person name="Fronick C."/>
            <person name="O'Laughlin M."/>
            <person name="Godfrey J."/>
            <person name="Miner T."/>
            <person name="Herter B."/>
            <person name="Appelbaum E."/>
            <person name="Cordes M."/>
            <person name="Lek S."/>
            <person name="Wollam A."/>
            <person name="Pepin K.H."/>
            <person name="Palsikar V.B."/>
            <person name="Mitreva M."/>
            <person name="Wilson R.K."/>
        </authorList>
    </citation>
    <scope>NUCLEOTIDE SEQUENCE [LARGE SCALE GENOMIC DNA]</scope>
    <source>
        <strain evidence="1 2">F0542</strain>
    </source>
</reference>
<name>U1S1V5_9ACTO</name>
<protein>
    <submittedName>
        <fullName evidence="1">Uncharacterized protein</fullName>
    </submittedName>
</protein>
<dbReference type="PATRIC" id="fig|1321818.3.peg.964"/>
<dbReference type="EMBL" id="AWSE01000053">
    <property type="protein sequence ID" value="ERH24647.1"/>
    <property type="molecule type" value="Genomic_DNA"/>
</dbReference>
<organism evidence="1 2">
    <name type="scientific">Actinomyces johnsonii F0542</name>
    <dbReference type="NCBI Taxonomy" id="1321818"/>
    <lineage>
        <taxon>Bacteria</taxon>
        <taxon>Bacillati</taxon>
        <taxon>Actinomycetota</taxon>
        <taxon>Actinomycetes</taxon>
        <taxon>Actinomycetales</taxon>
        <taxon>Actinomycetaceae</taxon>
        <taxon>Actinomyces</taxon>
    </lineage>
</organism>
<proteinExistence type="predicted"/>
<comment type="caution">
    <text evidence="1">The sequence shown here is derived from an EMBL/GenBank/DDBJ whole genome shotgun (WGS) entry which is preliminary data.</text>
</comment>
<accession>U1S1V5</accession>
<keyword evidence="2" id="KW-1185">Reference proteome</keyword>
<evidence type="ECO:0000313" key="2">
    <source>
        <dbReference type="Proteomes" id="UP000016536"/>
    </source>
</evidence>
<dbReference type="Proteomes" id="UP000016536">
    <property type="component" value="Unassembled WGS sequence"/>
</dbReference>
<dbReference type="AlphaFoldDB" id="U1S1V5"/>